<accession>J9CF16</accession>
<sequence length="76" mass="8687">MKRQRPIRIRRQPISRLLLSCLSLTIANRPSPTLSQTRTRKANAPGVTRVNTIVLRSLIVTIATRLNRKKTPMLSR</sequence>
<evidence type="ECO:0000313" key="1">
    <source>
        <dbReference type="EMBL" id="EJW98565.1"/>
    </source>
</evidence>
<gene>
    <name evidence="1" type="ORF">EVA_13330</name>
</gene>
<organism evidence="1">
    <name type="scientific">gut metagenome</name>
    <dbReference type="NCBI Taxonomy" id="749906"/>
    <lineage>
        <taxon>unclassified sequences</taxon>
        <taxon>metagenomes</taxon>
        <taxon>organismal metagenomes</taxon>
    </lineage>
</organism>
<dbReference type="EMBL" id="AMCI01004202">
    <property type="protein sequence ID" value="EJW98565.1"/>
    <property type="molecule type" value="Genomic_DNA"/>
</dbReference>
<dbReference type="AlphaFoldDB" id="J9CF16"/>
<proteinExistence type="predicted"/>
<comment type="caution">
    <text evidence="1">The sequence shown here is derived from an EMBL/GenBank/DDBJ whole genome shotgun (WGS) entry which is preliminary data.</text>
</comment>
<reference evidence="1" key="1">
    <citation type="journal article" date="2012" name="PLoS ONE">
        <title>Gene sets for utilization of primary and secondary nutrition supplies in the distal gut of endangered iberian lynx.</title>
        <authorList>
            <person name="Alcaide M."/>
            <person name="Messina E."/>
            <person name="Richter M."/>
            <person name="Bargiela R."/>
            <person name="Peplies J."/>
            <person name="Huws S.A."/>
            <person name="Newbold C.J."/>
            <person name="Golyshin P.N."/>
            <person name="Simon M.A."/>
            <person name="Lopez G."/>
            <person name="Yakimov M.M."/>
            <person name="Ferrer M."/>
        </authorList>
    </citation>
    <scope>NUCLEOTIDE SEQUENCE</scope>
</reference>
<name>J9CF16_9ZZZZ</name>
<protein>
    <submittedName>
        <fullName evidence="1">Secreted protein</fullName>
    </submittedName>
</protein>